<comment type="caution">
    <text evidence="1">The sequence shown here is derived from an EMBL/GenBank/DDBJ whole genome shotgun (WGS) entry which is preliminary data.</text>
</comment>
<name>A0A0F9L6X3_9ZZZZ</name>
<evidence type="ECO:0000313" key="1">
    <source>
        <dbReference type="EMBL" id="KKM83101.1"/>
    </source>
</evidence>
<sequence length="61" mass="6184">MANDKYSFLPPECSVCGESLAGAVAPVAGMKGNVAMGYCPKCGAANPLAEPEVEPTEPSEP</sequence>
<gene>
    <name evidence="1" type="ORF">LCGC14_1312730</name>
</gene>
<protein>
    <submittedName>
        <fullName evidence="1">Uncharacterized protein</fullName>
    </submittedName>
</protein>
<reference evidence="1" key="1">
    <citation type="journal article" date="2015" name="Nature">
        <title>Complex archaea that bridge the gap between prokaryotes and eukaryotes.</title>
        <authorList>
            <person name="Spang A."/>
            <person name="Saw J.H."/>
            <person name="Jorgensen S.L."/>
            <person name="Zaremba-Niedzwiedzka K."/>
            <person name="Martijn J."/>
            <person name="Lind A.E."/>
            <person name="van Eijk R."/>
            <person name="Schleper C."/>
            <person name="Guy L."/>
            <person name="Ettema T.J."/>
        </authorList>
    </citation>
    <scope>NUCLEOTIDE SEQUENCE</scope>
</reference>
<proteinExistence type="predicted"/>
<dbReference type="EMBL" id="LAZR01007763">
    <property type="protein sequence ID" value="KKM83101.1"/>
    <property type="molecule type" value="Genomic_DNA"/>
</dbReference>
<accession>A0A0F9L6X3</accession>
<dbReference type="AlphaFoldDB" id="A0A0F9L6X3"/>
<organism evidence="1">
    <name type="scientific">marine sediment metagenome</name>
    <dbReference type="NCBI Taxonomy" id="412755"/>
    <lineage>
        <taxon>unclassified sequences</taxon>
        <taxon>metagenomes</taxon>
        <taxon>ecological metagenomes</taxon>
    </lineage>
</organism>